<evidence type="ECO:0000313" key="2">
    <source>
        <dbReference type="EMBL" id="SLM85449.1"/>
    </source>
</evidence>
<accession>A0A1X6WMF7</accession>
<gene>
    <name evidence="2" type="ORF">FM121_05075</name>
</gene>
<protein>
    <submittedName>
        <fullName evidence="2">Glycerophosphoryl diester phosphodiesterase, phage variant</fullName>
        <ecNumber evidence="2">3.1.4.46</ecNumber>
    </submittedName>
</protein>
<keyword evidence="2" id="KW-0378">Hydrolase</keyword>
<keyword evidence="3" id="KW-1185">Reference proteome</keyword>
<reference evidence="3" key="1">
    <citation type="submission" date="2017-02" db="EMBL/GenBank/DDBJ databases">
        <authorList>
            <person name="Dridi B."/>
        </authorList>
    </citation>
    <scope>NUCLEOTIDE SEQUENCE [LARGE SCALE GENOMIC DNA]</scope>
    <source>
        <strain evidence="3">bH819</strain>
    </source>
</reference>
<dbReference type="GO" id="GO:0006629">
    <property type="term" value="P:lipid metabolic process"/>
    <property type="evidence" value="ECO:0007669"/>
    <property type="project" value="InterPro"/>
</dbReference>
<name>A0A1X6WMF7_9ENTE</name>
<dbReference type="PANTHER" id="PTHR46211:SF1">
    <property type="entry name" value="GLYCEROPHOSPHODIESTER PHOSPHODIESTERASE, CYTOPLASMIC"/>
    <property type="match status" value="1"/>
</dbReference>
<dbReference type="EMBL" id="FWFD01000008">
    <property type="protein sequence ID" value="SLM85449.1"/>
    <property type="molecule type" value="Genomic_DNA"/>
</dbReference>
<dbReference type="InterPro" id="IPR030395">
    <property type="entry name" value="GP_PDE_dom"/>
</dbReference>
<dbReference type="AlphaFoldDB" id="A0A1X6WMF7"/>
<dbReference type="InterPro" id="IPR017946">
    <property type="entry name" value="PLC-like_Pdiesterase_TIM-brl"/>
</dbReference>
<proteinExistence type="predicted"/>
<evidence type="ECO:0000313" key="3">
    <source>
        <dbReference type="Proteomes" id="UP000195918"/>
    </source>
</evidence>
<dbReference type="GO" id="GO:0008889">
    <property type="term" value="F:glycerophosphodiester phosphodiesterase activity"/>
    <property type="evidence" value="ECO:0007669"/>
    <property type="project" value="UniProtKB-EC"/>
</dbReference>
<dbReference type="EC" id="3.1.4.46" evidence="2"/>
<evidence type="ECO:0000259" key="1">
    <source>
        <dbReference type="PROSITE" id="PS51704"/>
    </source>
</evidence>
<dbReference type="Gene3D" id="3.20.20.190">
    <property type="entry name" value="Phosphatidylinositol (PI) phosphodiesterase"/>
    <property type="match status" value="1"/>
</dbReference>
<dbReference type="OrthoDB" id="384721at2"/>
<feature type="domain" description="GP-PDE" evidence="1">
    <location>
        <begin position="42"/>
        <end position="265"/>
    </location>
</feature>
<organism evidence="2 3">
    <name type="scientific">Vagococcus fluvialis bH819</name>
    <dbReference type="NCBI Taxonomy" id="1255619"/>
    <lineage>
        <taxon>Bacteria</taxon>
        <taxon>Bacillati</taxon>
        <taxon>Bacillota</taxon>
        <taxon>Bacilli</taxon>
        <taxon>Lactobacillales</taxon>
        <taxon>Enterococcaceae</taxon>
        <taxon>Vagococcus</taxon>
    </lineage>
</organism>
<dbReference type="Proteomes" id="UP000195918">
    <property type="component" value="Unassembled WGS sequence"/>
</dbReference>
<dbReference type="SUPFAM" id="SSF51695">
    <property type="entry name" value="PLC-like phosphodiesterases"/>
    <property type="match status" value="1"/>
</dbReference>
<dbReference type="PANTHER" id="PTHR46211">
    <property type="entry name" value="GLYCEROPHOSPHORYL DIESTER PHOSPHODIESTERASE"/>
    <property type="match status" value="1"/>
</dbReference>
<sequence length="274" mass="32149">MYKKSSLPKVLSLVFLFLLGLSWWYIVWDKYQEKNSHNIGVEHVYSHRGASGEEIEHTFEAYDLAISYGSQYIEQDLVTSKDKTLYVSHDLNAKRLTGEDKKYGEMTDDEIDKLKTKNAEKIHRLRDVFVRYQDTVTYVIELKGEDEQIELFKEEVQQAKLKDKIIVQSFKVKTLEKLNETFPKMKKLLLVKDQKTLDQTIKHSVVDIFGVSKKLMTEENIENIHKNKKTVSVWTLNRSDDIKKAINLNVDTYFTNFTGKALVLEKENRKTNRE</sequence>
<dbReference type="CDD" id="cd08556">
    <property type="entry name" value="GDPD"/>
    <property type="match status" value="1"/>
</dbReference>
<dbReference type="Pfam" id="PF03009">
    <property type="entry name" value="GDPD"/>
    <property type="match status" value="1"/>
</dbReference>
<dbReference type="PROSITE" id="PS51704">
    <property type="entry name" value="GP_PDE"/>
    <property type="match status" value="1"/>
</dbReference>
<dbReference type="RefSeq" id="WP_086951081.1">
    <property type="nucleotide sequence ID" value="NZ_FWFD01000008.1"/>
</dbReference>